<keyword evidence="4" id="KW-0489">Methyltransferase</keyword>
<keyword evidence="4" id="KW-0808">Transferase</keyword>
<dbReference type="GO" id="GO:0005737">
    <property type="term" value="C:cytoplasm"/>
    <property type="evidence" value="ECO:0007669"/>
    <property type="project" value="TreeGrafter"/>
</dbReference>
<feature type="domain" description="HTH araC/xylS-type" evidence="10">
    <location>
        <begin position="87"/>
        <end position="185"/>
    </location>
</feature>
<dbReference type="GO" id="GO:0008168">
    <property type="term" value="F:methyltransferase activity"/>
    <property type="evidence" value="ECO:0007669"/>
    <property type="project" value="UniProtKB-KW"/>
</dbReference>
<dbReference type="GO" id="GO:0032131">
    <property type="term" value="F:alkylated DNA binding"/>
    <property type="evidence" value="ECO:0007669"/>
    <property type="project" value="TreeGrafter"/>
</dbReference>
<dbReference type="GO" id="GO:0006307">
    <property type="term" value="P:DNA alkylation repair"/>
    <property type="evidence" value="ECO:0007669"/>
    <property type="project" value="TreeGrafter"/>
</dbReference>
<evidence type="ECO:0000256" key="1">
    <source>
        <dbReference type="ARBA" id="ARBA00000086"/>
    </source>
</evidence>
<reference evidence="11" key="2">
    <citation type="journal article" date="2008" name="PLoS Biol.">
        <title>Population genomic analysis of strain variation in Leptospirillum group II bacteria involved in acid mine drainage formation.</title>
        <authorList>
            <person name="Simmons S.L."/>
            <person name="Dibartolo G."/>
            <person name="Denef V.J."/>
            <person name="Goltsman D.S."/>
            <person name="Thelen M.P."/>
            <person name="Banfield J.F."/>
        </authorList>
    </citation>
    <scope>NUCLEOTIDE SEQUENCE [LARGE SCALE GENOMIC DNA]</scope>
</reference>
<dbReference type="SUPFAM" id="SSF48150">
    <property type="entry name" value="DNA-glycosylase"/>
    <property type="match status" value="1"/>
</dbReference>
<evidence type="ECO:0000256" key="6">
    <source>
        <dbReference type="ARBA" id="ARBA00023015"/>
    </source>
</evidence>
<dbReference type="AlphaFoldDB" id="B6ARS3"/>
<evidence type="ECO:0000256" key="9">
    <source>
        <dbReference type="ARBA" id="ARBA00023204"/>
    </source>
</evidence>
<dbReference type="SMART" id="SM00478">
    <property type="entry name" value="ENDO3c"/>
    <property type="match status" value="1"/>
</dbReference>
<comment type="cofactor">
    <cofactor evidence="2">
        <name>Zn(2+)</name>
        <dbReference type="ChEBI" id="CHEBI:29105"/>
    </cofactor>
</comment>
<dbReference type="SUPFAM" id="SSF55945">
    <property type="entry name" value="TATA-box binding protein-like"/>
    <property type="match status" value="1"/>
</dbReference>
<dbReference type="SMART" id="SM01009">
    <property type="entry name" value="AlkA_N"/>
    <property type="match status" value="1"/>
</dbReference>
<dbReference type="Pfam" id="PF06029">
    <property type="entry name" value="AlkA_N"/>
    <property type="match status" value="1"/>
</dbReference>
<evidence type="ECO:0000313" key="11">
    <source>
        <dbReference type="EMBL" id="EDZ38170.1"/>
    </source>
</evidence>
<keyword evidence="6" id="KW-0805">Transcription regulation</keyword>
<dbReference type="PROSITE" id="PS01124">
    <property type="entry name" value="HTH_ARAC_FAMILY_2"/>
    <property type="match status" value="1"/>
</dbReference>
<dbReference type="InterPro" id="IPR051912">
    <property type="entry name" value="Alkylbase_DNA_Glycosylase/TA"/>
</dbReference>
<dbReference type="EMBL" id="DS995262">
    <property type="protein sequence ID" value="EDZ38170.1"/>
    <property type="molecule type" value="Genomic_DNA"/>
</dbReference>
<keyword evidence="9" id="KW-0234">DNA repair</keyword>
<evidence type="ECO:0000256" key="2">
    <source>
        <dbReference type="ARBA" id="ARBA00001947"/>
    </source>
</evidence>
<dbReference type="InterPro" id="IPR018060">
    <property type="entry name" value="HTH_AraC"/>
</dbReference>
<dbReference type="EC" id="3.2.2.21" evidence="3"/>
<dbReference type="Gene3D" id="1.10.340.30">
    <property type="entry name" value="Hypothetical protein, domain 2"/>
    <property type="match status" value="1"/>
</dbReference>
<evidence type="ECO:0000256" key="7">
    <source>
        <dbReference type="ARBA" id="ARBA00023159"/>
    </source>
</evidence>
<comment type="catalytic activity">
    <reaction evidence="1">
        <text>Hydrolysis of alkylated DNA, releasing 3-methyladenine, 3-methylguanine, 7-methylguanine and 7-methyladenine.</text>
        <dbReference type="EC" id="3.2.2.21"/>
    </reaction>
</comment>
<dbReference type="GO" id="GO:0008270">
    <property type="term" value="F:zinc ion binding"/>
    <property type="evidence" value="ECO:0007669"/>
    <property type="project" value="InterPro"/>
</dbReference>
<sequence length="475" mass="52397">MLMDDDTCYAALITRDSRFDGRFFVGVSTTGIYCRPICPAKQPKKPSCRFFPSPAAAEQAGFRPCMRCRPEQSPGLAPVDRISRLSLAAAHLIEKGFLKEASLRRLASKLDVSDRHLRRAFSETFGVSPVRYAQTQRLLLARQLLRDTSLSILDVAEASGFKSLRRMNELFRDRYRTNPASLRHLDTGGVPDEPVFELGFRPPYAWQEILRFLEGRAIPNVESVSRGIYRRSVRVPFGPEGYAGWIAVEPDFSRNTLRVTVSSSLSRVIPQVLGRVRHLFDLSASPGEIGKSLGPLIARVPGLRVPGAFDGFEMAVRAVLGQQITVKAARTLAGRFSSAFGTPVGTPHPEITRTFPLPGEIAQLTPDDLAGLGITRNRVRTILALANACASGALSLSPVPDVQKEIAHLRALPGIGEWTAQYIAMRVMAWPDAFPHTDLGIMKALNERSPARVLGIAESWRPWRAYAAMALWQSL</sequence>
<dbReference type="PANTHER" id="PTHR43003:SF13">
    <property type="entry name" value="DNA-3-METHYLADENINE GLYCOSYLASE 2"/>
    <property type="match status" value="1"/>
</dbReference>
<dbReference type="InterPro" id="IPR009057">
    <property type="entry name" value="Homeodomain-like_sf"/>
</dbReference>
<dbReference type="Pfam" id="PF02805">
    <property type="entry name" value="Ada_Zn_binding"/>
    <property type="match status" value="1"/>
</dbReference>
<dbReference type="InterPro" id="IPR010316">
    <property type="entry name" value="AlkA_N"/>
</dbReference>
<dbReference type="Gene3D" id="1.10.10.60">
    <property type="entry name" value="Homeodomain-like"/>
    <property type="match status" value="1"/>
</dbReference>
<dbReference type="GO" id="GO:0008725">
    <property type="term" value="F:DNA-3-methyladenine glycosylase activity"/>
    <property type="evidence" value="ECO:0007669"/>
    <property type="project" value="TreeGrafter"/>
</dbReference>
<dbReference type="PANTHER" id="PTHR43003">
    <property type="entry name" value="DNA-3-METHYLADENINE GLYCOSYLASE"/>
    <property type="match status" value="1"/>
</dbReference>
<dbReference type="CDD" id="cd00056">
    <property type="entry name" value="ENDO3c"/>
    <property type="match status" value="1"/>
</dbReference>
<dbReference type="InterPro" id="IPR037046">
    <property type="entry name" value="AlkA_N_sf"/>
</dbReference>
<dbReference type="GO" id="GO:0032259">
    <property type="term" value="P:methylation"/>
    <property type="evidence" value="ECO:0007669"/>
    <property type="project" value="UniProtKB-KW"/>
</dbReference>
<dbReference type="SUPFAM" id="SSF46689">
    <property type="entry name" value="Homeodomain-like"/>
    <property type="match status" value="2"/>
</dbReference>
<name>B6ARS3_9BACT</name>
<keyword evidence="5" id="KW-0227">DNA damage</keyword>
<dbReference type="Gene3D" id="3.40.10.10">
    <property type="entry name" value="DNA Methylphosphotriester Repair Domain"/>
    <property type="match status" value="1"/>
</dbReference>
<dbReference type="Pfam" id="PF00730">
    <property type="entry name" value="HhH-GPD"/>
    <property type="match status" value="1"/>
</dbReference>
<dbReference type="GO" id="GO:0043565">
    <property type="term" value="F:sequence-specific DNA binding"/>
    <property type="evidence" value="ECO:0007669"/>
    <property type="project" value="InterPro"/>
</dbReference>
<dbReference type="Gene3D" id="1.10.1670.10">
    <property type="entry name" value="Helix-hairpin-Helix base-excision DNA repair enzymes (C-terminal)"/>
    <property type="match status" value="1"/>
</dbReference>
<dbReference type="Gene3D" id="3.30.310.20">
    <property type="entry name" value="DNA-3-methyladenine glycosylase AlkA, N-terminal domain"/>
    <property type="match status" value="1"/>
</dbReference>
<evidence type="ECO:0000259" key="10">
    <source>
        <dbReference type="PROSITE" id="PS01124"/>
    </source>
</evidence>
<keyword evidence="7" id="KW-0010">Activator</keyword>
<proteinExistence type="predicted"/>
<keyword evidence="8" id="KW-0804">Transcription</keyword>
<dbReference type="GO" id="GO:0003700">
    <property type="term" value="F:DNA-binding transcription factor activity"/>
    <property type="evidence" value="ECO:0007669"/>
    <property type="project" value="InterPro"/>
</dbReference>
<dbReference type="InterPro" id="IPR023170">
    <property type="entry name" value="HhH_base_excis_C"/>
</dbReference>
<evidence type="ECO:0000256" key="8">
    <source>
        <dbReference type="ARBA" id="ARBA00023163"/>
    </source>
</evidence>
<dbReference type="SUPFAM" id="SSF57884">
    <property type="entry name" value="Ada DNA repair protein, N-terminal domain (N-Ada 10)"/>
    <property type="match status" value="1"/>
</dbReference>
<organism evidence="11">
    <name type="scientific">Leptospirillum sp. Group II '5-way CG'</name>
    <dbReference type="NCBI Taxonomy" id="419541"/>
    <lineage>
        <taxon>Bacteria</taxon>
        <taxon>Pseudomonadati</taxon>
        <taxon>Nitrospirota</taxon>
        <taxon>Nitrospiria</taxon>
        <taxon>Nitrospirales</taxon>
        <taxon>Nitrospiraceae</taxon>
        <taxon>Leptospirillum</taxon>
    </lineage>
</organism>
<gene>
    <name evidence="11" type="ORF">CGL2_09921003</name>
</gene>
<dbReference type="GO" id="GO:0043916">
    <property type="term" value="F:DNA-7-methylguanine glycosylase activity"/>
    <property type="evidence" value="ECO:0007669"/>
    <property type="project" value="TreeGrafter"/>
</dbReference>
<evidence type="ECO:0000256" key="5">
    <source>
        <dbReference type="ARBA" id="ARBA00022763"/>
    </source>
</evidence>
<dbReference type="GO" id="GO:0006285">
    <property type="term" value="P:base-excision repair, AP site formation"/>
    <property type="evidence" value="ECO:0007669"/>
    <property type="project" value="TreeGrafter"/>
</dbReference>
<protein>
    <recommendedName>
        <fullName evidence="3">DNA-3-methyladenine glycosylase II</fullName>
        <ecNumber evidence="3">3.2.2.21</ecNumber>
    </recommendedName>
</protein>
<dbReference type="InterPro" id="IPR004026">
    <property type="entry name" value="Ada_DNA_repair_Zn-bd"/>
</dbReference>
<accession>B6ARS3</accession>
<dbReference type="GO" id="GO:0032993">
    <property type="term" value="C:protein-DNA complex"/>
    <property type="evidence" value="ECO:0007669"/>
    <property type="project" value="TreeGrafter"/>
</dbReference>
<dbReference type="InterPro" id="IPR003265">
    <property type="entry name" value="HhH-GPD_domain"/>
</dbReference>
<dbReference type="InterPro" id="IPR011257">
    <property type="entry name" value="DNA_glycosylase"/>
</dbReference>
<reference evidence="11" key="1">
    <citation type="journal article" date="2004" name="Nature">
        <title>Community structure and metabolism through reconstruction of microbial genomes from the environment.</title>
        <authorList>
            <person name="Tyson G.W."/>
            <person name="Chapman J."/>
            <person name="Hugenholtz P."/>
            <person name="Allen E.E."/>
            <person name="Ram R.J."/>
            <person name="Richardson P.M."/>
            <person name="Solovyev V.V."/>
            <person name="Rubin E.M."/>
            <person name="Rokhsar D.S."/>
            <person name="Banfield J.F."/>
        </authorList>
    </citation>
    <scope>NUCLEOTIDE SEQUENCE [LARGE SCALE GENOMIC DNA]</scope>
</reference>
<dbReference type="SMART" id="SM00342">
    <property type="entry name" value="HTH_ARAC"/>
    <property type="match status" value="1"/>
</dbReference>
<evidence type="ECO:0000256" key="3">
    <source>
        <dbReference type="ARBA" id="ARBA00012000"/>
    </source>
</evidence>
<dbReference type="Pfam" id="PF12833">
    <property type="entry name" value="HTH_18"/>
    <property type="match status" value="1"/>
</dbReference>
<evidence type="ECO:0000256" key="4">
    <source>
        <dbReference type="ARBA" id="ARBA00022603"/>
    </source>
</evidence>
<dbReference type="InterPro" id="IPR035451">
    <property type="entry name" value="Ada-like_dom_sf"/>
</dbReference>